<organism evidence="1 2">
    <name type="scientific">Araneus ventricosus</name>
    <name type="common">Orbweaver spider</name>
    <name type="synonym">Epeira ventricosa</name>
    <dbReference type="NCBI Taxonomy" id="182803"/>
    <lineage>
        <taxon>Eukaryota</taxon>
        <taxon>Metazoa</taxon>
        <taxon>Ecdysozoa</taxon>
        <taxon>Arthropoda</taxon>
        <taxon>Chelicerata</taxon>
        <taxon>Arachnida</taxon>
        <taxon>Araneae</taxon>
        <taxon>Araneomorphae</taxon>
        <taxon>Entelegynae</taxon>
        <taxon>Araneoidea</taxon>
        <taxon>Araneidae</taxon>
        <taxon>Araneus</taxon>
    </lineage>
</organism>
<reference evidence="1 2" key="1">
    <citation type="journal article" date="2019" name="Sci. Rep.">
        <title>Orb-weaving spider Araneus ventricosus genome elucidates the spidroin gene catalogue.</title>
        <authorList>
            <person name="Kono N."/>
            <person name="Nakamura H."/>
            <person name="Ohtoshi R."/>
            <person name="Moran D.A.P."/>
            <person name="Shinohara A."/>
            <person name="Yoshida Y."/>
            <person name="Fujiwara M."/>
            <person name="Mori M."/>
            <person name="Tomita M."/>
            <person name="Arakawa K."/>
        </authorList>
    </citation>
    <scope>NUCLEOTIDE SEQUENCE [LARGE SCALE GENOMIC DNA]</scope>
</reference>
<gene>
    <name evidence="1" type="ORF">AVEN_274440_1</name>
</gene>
<comment type="caution">
    <text evidence="1">The sequence shown here is derived from an EMBL/GenBank/DDBJ whole genome shotgun (WGS) entry which is preliminary data.</text>
</comment>
<protein>
    <submittedName>
        <fullName evidence="1">Uncharacterized protein</fullName>
    </submittedName>
</protein>
<dbReference type="EMBL" id="BGPR01000801">
    <property type="protein sequence ID" value="GBM36034.1"/>
    <property type="molecule type" value="Genomic_DNA"/>
</dbReference>
<sequence>MKIPTGTTISSKAIYFPRLKNRPERIVLRQPRRMHPEKGKKRREGHACGPPLLFSILSIILRLPFKSRRLELARVAVYGRNARLRGASERALCINMKGHTYFPDVQL</sequence>
<keyword evidence="2" id="KW-1185">Reference proteome</keyword>
<evidence type="ECO:0000313" key="1">
    <source>
        <dbReference type="EMBL" id="GBM36034.1"/>
    </source>
</evidence>
<proteinExistence type="predicted"/>
<dbReference type="AlphaFoldDB" id="A0A4Y2F8T5"/>
<name>A0A4Y2F8T5_ARAVE</name>
<evidence type="ECO:0000313" key="2">
    <source>
        <dbReference type="Proteomes" id="UP000499080"/>
    </source>
</evidence>
<accession>A0A4Y2F8T5</accession>
<dbReference type="Proteomes" id="UP000499080">
    <property type="component" value="Unassembled WGS sequence"/>
</dbReference>